<dbReference type="STRING" id="2163413.A0A4P6XRD0"/>
<feature type="compositionally biased region" description="Low complexity" evidence="1">
    <location>
        <begin position="382"/>
        <end position="392"/>
    </location>
</feature>
<feature type="compositionally biased region" description="Polar residues" evidence="1">
    <location>
        <begin position="484"/>
        <end position="510"/>
    </location>
</feature>
<feature type="compositionally biased region" description="Low complexity" evidence="1">
    <location>
        <begin position="113"/>
        <end position="123"/>
    </location>
</feature>
<feature type="compositionally biased region" description="Basic and acidic residues" evidence="1">
    <location>
        <begin position="433"/>
        <end position="442"/>
    </location>
</feature>
<dbReference type="Gene3D" id="3.90.1720.60">
    <property type="match status" value="1"/>
</dbReference>
<evidence type="ECO:0000259" key="2">
    <source>
        <dbReference type="Pfam" id="PF25459"/>
    </source>
</evidence>
<gene>
    <name evidence="3" type="ORF">METSCH_E03620</name>
</gene>
<feature type="region of interest" description="Disordered" evidence="1">
    <location>
        <begin position="172"/>
        <end position="453"/>
    </location>
</feature>
<evidence type="ECO:0000313" key="4">
    <source>
        <dbReference type="Proteomes" id="UP000292447"/>
    </source>
</evidence>
<feature type="compositionally biased region" description="Polar residues" evidence="1">
    <location>
        <begin position="254"/>
        <end position="265"/>
    </location>
</feature>
<protein>
    <recommendedName>
        <fullName evidence="2">BBC1/AIM3 cysteine proteinase-fold domain-containing protein</fullName>
    </recommendedName>
</protein>
<keyword evidence="4" id="KW-1185">Reference proteome</keyword>
<organism evidence="3 4">
    <name type="scientific">Metschnikowia aff. pulcherrima</name>
    <dbReference type="NCBI Taxonomy" id="2163413"/>
    <lineage>
        <taxon>Eukaryota</taxon>
        <taxon>Fungi</taxon>
        <taxon>Dikarya</taxon>
        <taxon>Ascomycota</taxon>
        <taxon>Saccharomycotina</taxon>
        <taxon>Pichiomycetes</taxon>
        <taxon>Metschnikowiaceae</taxon>
        <taxon>Metschnikowia</taxon>
    </lineage>
</organism>
<feature type="region of interest" description="Disordered" evidence="1">
    <location>
        <begin position="471"/>
        <end position="566"/>
    </location>
</feature>
<sequence length="992" mass="105829">MSFWSENKGAFKSAGIATVKGIGTGTKALSKAGYNTYKKHDAEKKGLPPPVDNGEKAGSPPPVMPATPAAPIMEKEKLLSLPAPPRRNVPTHEVPTRGGVSAYLNVQAQPKSSLASTASLQQSVQPSGQSMPIPPTPPRIQLPQAVQQHQVVQQPLQPASLPARDTTIELQQPNPEMAVQTPLPIPPRDYSQRAPAPMPAQQDTPIEPAVTSPVSVQPFTGQHGEPVPVKVPKPAPDASMFAPPPTHKHRGATGTPTSPHTQGRPLSTGAARPTLPTRTGSSASSSQTAIGNLDLSELNSPPPSYTATANEPVPSSSHTGSSKSENNNHPVRAPVRYVDIDMTQFGPPPPRRVDAGPIKPVSKVTPSLPLSRGAVPPPPPRSVSASSTASIPPLSPSADEVEPKPKKAPPPKPAKLQQKTVSGLEALTGGEINRSDEAKPAKTIESFPSSSAPNFAAEIAKLRLQKTNVLSEETPAFAKPEWPPNTSRKTSDTDQMTSPTLSPRPASSSEQPHKPIKPVKPVKPSKPTKPSGISLKGPPAPESIDSNHSMGLKPKAAPSKPAPKPLVLPFTVNRSSLVVPVKDQLQQSGLQDLLALKGENLDKPELISGDSSRKANSIDCGSSPFVIPLSSGSDVSKPSVPRVPGFRVPVKGQFHHPSKTSEASLASVPPPTPTRRQGPESFHKLSALSTPPPVPPSRLSRVNSNASSELSTPPPPPPTRNYIRAPARLPPTKSLHPDLDLELETGWYANTQGPLKLPTALAGLNYSTSFQTSSRSFPHGIVSENSRSIDVRFKDLSRAIYKIRWLDDKFSDAVGDLIKFVPSPIERNSPTKKELLEYSDRFGKYVTSWCLRKEGQQVGSGECWDLAHEALAKGCGKHAFVSQYYHHGYPILELSGSSSGSSVSRGPEDEIRPGDILQFKLATLRDSAKGLTQTVGNPDHTAIVYDKRDDILNVLEQNVQGKRVVIKGEYALKNMIGGSVTVYRPVPAEWAE</sequence>
<feature type="compositionally biased region" description="Polar residues" evidence="1">
    <location>
        <begin position="305"/>
        <end position="329"/>
    </location>
</feature>
<name>A0A4P6XRD0_9ASCO</name>
<accession>A0A4P6XRD0</accession>
<feature type="region of interest" description="Disordered" evidence="1">
    <location>
        <begin position="113"/>
        <end position="137"/>
    </location>
</feature>
<feature type="domain" description="BBC1/AIM3 cysteine proteinase-fold" evidence="2">
    <location>
        <begin position="828"/>
        <end position="991"/>
    </location>
</feature>
<reference evidence="4" key="1">
    <citation type="submission" date="2019-03" db="EMBL/GenBank/DDBJ databases">
        <title>Snf2 controls pulcherriminic acid biosynthesis and connects pigmentation and antifungal activity of the yeast Metschnikowia pulcherrima.</title>
        <authorList>
            <person name="Gore-Lloyd D."/>
            <person name="Sumann I."/>
            <person name="Brachmann A.O."/>
            <person name="Schneeberger K."/>
            <person name="Ortiz-Merino R.A."/>
            <person name="Moreno-Beltran M."/>
            <person name="Schlaefli M."/>
            <person name="Kirner P."/>
            <person name="Santos Kron A."/>
            <person name="Wolfe K.H."/>
            <person name="Piel J."/>
            <person name="Ahrens C.H."/>
            <person name="Henk D."/>
            <person name="Freimoser F.M."/>
        </authorList>
    </citation>
    <scope>NUCLEOTIDE SEQUENCE [LARGE SCALE GENOMIC DNA]</scope>
    <source>
        <strain evidence="4">APC 1.2</strain>
    </source>
</reference>
<evidence type="ECO:0000256" key="1">
    <source>
        <dbReference type="SAM" id="MobiDB-lite"/>
    </source>
</evidence>
<dbReference type="Pfam" id="PF25459">
    <property type="entry name" value="AIM3_BBC1_C"/>
    <property type="match status" value="1"/>
</dbReference>
<proteinExistence type="predicted"/>
<feature type="region of interest" description="Disordered" evidence="1">
    <location>
        <begin position="40"/>
        <end position="61"/>
    </location>
</feature>
<dbReference type="AlphaFoldDB" id="A0A4P6XRD0"/>
<dbReference type="EMBL" id="CP034460">
    <property type="protein sequence ID" value="QBM90122.1"/>
    <property type="molecule type" value="Genomic_DNA"/>
</dbReference>
<feature type="region of interest" description="Disordered" evidence="1">
    <location>
        <begin position="628"/>
        <end position="729"/>
    </location>
</feature>
<dbReference type="Proteomes" id="UP000292447">
    <property type="component" value="Chromosome V"/>
</dbReference>
<evidence type="ECO:0000313" key="3">
    <source>
        <dbReference type="EMBL" id="QBM90122.1"/>
    </source>
</evidence>
<dbReference type="InterPro" id="IPR057402">
    <property type="entry name" value="AIM3_BBC1_C"/>
</dbReference>
<feature type="compositionally biased region" description="Polar residues" evidence="1">
    <location>
        <begin position="276"/>
        <end position="290"/>
    </location>
</feature>